<dbReference type="OrthoDB" id="9783944at2"/>
<name>A0A221MID9_9BACI</name>
<feature type="domain" description="CAP-associated" evidence="2">
    <location>
        <begin position="71"/>
        <end position="211"/>
    </location>
</feature>
<dbReference type="SUPFAM" id="SSF55797">
    <property type="entry name" value="PR-1-like"/>
    <property type="match status" value="1"/>
</dbReference>
<dbReference type="KEGG" id="vne:CFK40_13060"/>
<dbReference type="Gene3D" id="3.40.33.10">
    <property type="entry name" value="CAP"/>
    <property type="match status" value="1"/>
</dbReference>
<feature type="domain" description="SCP" evidence="1">
    <location>
        <begin position="244"/>
        <end position="350"/>
    </location>
</feature>
<dbReference type="Pfam" id="PF00188">
    <property type="entry name" value="CAP"/>
    <property type="match status" value="1"/>
</dbReference>
<dbReference type="CDD" id="cd05379">
    <property type="entry name" value="CAP_bacterial"/>
    <property type="match status" value="1"/>
</dbReference>
<protein>
    <submittedName>
        <fullName evidence="3">Uncharacterized protein</fullName>
    </submittedName>
</protein>
<reference evidence="3 4" key="1">
    <citation type="journal article" date="2003" name="Int. J. Syst. Evol. Microbiol.">
        <title>Virgibacillus carmonensis sp. nov., Virgibacillus necropolis sp. nov. and Virgibacillus picturae sp. nov., three novel species isolated from deteriorated mural paintings, transfer of the species of the genus salibacillus to Virgibacillus, as Virgibacillus marismortui comb. nov. and Virgibacillus salexigens comb. nov., and emended description of the genus Virgibacillus.</title>
        <authorList>
            <person name="Heyrman J."/>
            <person name="Logan N.A."/>
            <person name="Busse H.J."/>
            <person name="Balcaen A."/>
            <person name="Lebbe L."/>
            <person name="Rodriguez-Diaz M."/>
            <person name="Swings J."/>
            <person name="De Vos P."/>
        </authorList>
    </citation>
    <scope>NUCLEOTIDE SEQUENCE [LARGE SCALE GENOMIC DNA]</scope>
    <source>
        <strain evidence="3 4">LMG 19488</strain>
    </source>
</reference>
<gene>
    <name evidence="3" type="ORF">CFK40_13060</name>
</gene>
<evidence type="ECO:0000259" key="2">
    <source>
        <dbReference type="Pfam" id="PF14504"/>
    </source>
</evidence>
<evidence type="ECO:0000313" key="4">
    <source>
        <dbReference type="Proteomes" id="UP000204391"/>
    </source>
</evidence>
<keyword evidence="4" id="KW-1185">Reference proteome</keyword>
<sequence>MRLIRSIIILALLLVGGYYLLDMNNVTPKEAVLDIGEKLKNKTSLLQTKIVPEREEPTIEIELDGELFQWIGKNTEQLTESLGEPIRKDPSAYGYDWWVYTDQTKQYIQFGVLADKVVTVYATGKNLSTEPVHVGQTYQEVNKQFSFKNEVTMSEGVSSYTFKLNEKEMEMRPLIKLADNVFLQCYFDTFTSELSAIRVLTGDVLLKHLPYAIEYRGKLPKKPNLTDEQWDKVENGMEQQIFSITNVIRNQHGKSKLEWGDSVSDVAFLHSKDMAVNNYFSHYGLNGDGLKERLAAKEVFYVAAGENIAAQYPDAPAAMQGWLNSKGHREALLEKDYTHLGVGVYHFYYTQNFLKKPM</sequence>
<evidence type="ECO:0000313" key="3">
    <source>
        <dbReference type="EMBL" id="ASN07396.1"/>
    </source>
</evidence>
<dbReference type="AlphaFoldDB" id="A0A221MID9"/>
<dbReference type="RefSeq" id="WP_089534389.1">
    <property type="nucleotide sequence ID" value="NZ_CP022437.1"/>
</dbReference>
<dbReference type="Pfam" id="PF14504">
    <property type="entry name" value="CAP_assoc_N"/>
    <property type="match status" value="1"/>
</dbReference>
<proteinExistence type="predicted"/>
<accession>A0A221MID9</accession>
<dbReference type="EMBL" id="CP022437">
    <property type="protein sequence ID" value="ASN07396.1"/>
    <property type="molecule type" value="Genomic_DNA"/>
</dbReference>
<dbReference type="PANTHER" id="PTHR31157:SF26">
    <property type="entry name" value="SCP-LIKE EXTRACELLULAR PROTEIN"/>
    <property type="match status" value="1"/>
</dbReference>
<evidence type="ECO:0000259" key="1">
    <source>
        <dbReference type="Pfam" id="PF00188"/>
    </source>
</evidence>
<dbReference type="Proteomes" id="UP000204391">
    <property type="component" value="Chromosome"/>
</dbReference>
<dbReference type="InterPro" id="IPR029410">
    <property type="entry name" value="CAP_assoc"/>
</dbReference>
<dbReference type="InterPro" id="IPR014044">
    <property type="entry name" value="CAP_dom"/>
</dbReference>
<dbReference type="PANTHER" id="PTHR31157">
    <property type="entry name" value="SCP DOMAIN-CONTAINING PROTEIN"/>
    <property type="match status" value="1"/>
</dbReference>
<organism evidence="3 4">
    <name type="scientific">Virgibacillus necropolis</name>
    <dbReference type="NCBI Taxonomy" id="163877"/>
    <lineage>
        <taxon>Bacteria</taxon>
        <taxon>Bacillati</taxon>
        <taxon>Bacillota</taxon>
        <taxon>Bacilli</taxon>
        <taxon>Bacillales</taxon>
        <taxon>Bacillaceae</taxon>
        <taxon>Virgibacillus</taxon>
    </lineage>
</organism>
<dbReference type="InterPro" id="IPR035940">
    <property type="entry name" value="CAP_sf"/>
</dbReference>